<dbReference type="Proteomes" id="UP000262802">
    <property type="component" value="Chromosome"/>
</dbReference>
<dbReference type="NCBIfam" id="TIGR04193">
    <property type="entry name" value="SPASM_w_grasp"/>
    <property type="match status" value="1"/>
</dbReference>
<dbReference type="KEGG" id="hyh:D3Y59_12035"/>
<dbReference type="InterPro" id="IPR026497">
    <property type="entry name" value="GRASP-with-SPASM"/>
</dbReference>
<dbReference type="SUPFAM" id="SSF102114">
    <property type="entry name" value="Radical SAM enzymes"/>
    <property type="match status" value="1"/>
</dbReference>
<evidence type="ECO:0000313" key="2">
    <source>
        <dbReference type="Proteomes" id="UP000262802"/>
    </source>
</evidence>
<dbReference type="AlphaFoldDB" id="A0A3B7R9D6"/>
<evidence type="ECO:0000313" key="1">
    <source>
        <dbReference type="EMBL" id="AYA37711.1"/>
    </source>
</evidence>
<dbReference type="InterPro" id="IPR058240">
    <property type="entry name" value="rSAM_sf"/>
</dbReference>
<reference evidence="1 2" key="1">
    <citation type="submission" date="2018-09" db="EMBL/GenBank/DDBJ databases">
        <title>Hymenobacter medium sp. nov., isolated from R2A medium.</title>
        <authorList>
            <person name="Yingchao G."/>
        </authorList>
    </citation>
    <scope>NUCLEOTIDE SEQUENCE [LARGE SCALE GENOMIC DNA]</scope>
    <source>
        <strain evidence="2">sh-6</strain>
    </source>
</reference>
<dbReference type="EMBL" id="CP032317">
    <property type="protein sequence ID" value="AYA37711.1"/>
    <property type="molecule type" value="Genomic_DNA"/>
</dbReference>
<proteinExistence type="predicted"/>
<name>A0A3B7R9D6_9BACT</name>
<accession>A0A3B7R9D6</accession>
<sequence>MCFPKNFSCPPVKAYFKLFACCIPVKGARRSVICDLQRDRYQPIPTILYYILTRFHHLPVEQIKANFDHRHNADIDAYLAFLDEQELGFWTDEPQQFPALQLKNWHEAKAITNAVVDFAPQSTHSLTELVPQLSELGCDALELRFFYSLALPELTQRLEAVKGSTLRSVEVVVGYDPSLSSAALRELHQHNPRVRKLTIHSAGQATFAELDDFVIIYTPEQITSEKCCGSVSPWYFTANTHLFSEAQKFNSCLNRKIGVDQHGLLRNCPSMPTSFGHVDDTPLRAVLQQPDFTAVWAVNKDQVEVCRDCEFRYICQDCRAYTLDATSLSGKPAKCSYDPYAAVWGEATADASRPAARAGAPVSVAE</sequence>
<protein>
    <submittedName>
        <fullName evidence="1">Grasp-with-spasm system SPASM domain peptide maturase</fullName>
    </submittedName>
</protein>
<dbReference type="InterPro" id="IPR013785">
    <property type="entry name" value="Aldolase_TIM"/>
</dbReference>
<dbReference type="Gene3D" id="3.20.20.70">
    <property type="entry name" value="Aldolase class I"/>
    <property type="match status" value="1"/>
</dbReference>
<organism evidence="1 2">
    <name type="scientific">Hymenobacter oligotrophus</name>
    <dbReference type="NCBI Taxonomy" id="2319843"/>
    <lineage>
        <taxon>Bacteria</taxon>
        <taxon>Pseudomonadati</taxon>
        <taxon>Bacteroidota</taxon>
        <taxon>Cytophagia</taxon>
        <taxon>Cytophagales</taxon>
        <taxon>Hymenobacteraceae</taxon>
        <taxon>Hymenobacter</taxon>
    </lineage>
</organism>
<keyword evidence="2" id="KW-1185">Reference proteome</keyword>
<gene>
    <name evidence="1" type="primary">gwsS</name>
    <name evidence="1" type="ORF">D3Y59_12035</name>
</gene>
<dbReference type="OrthoDB" id="1073749at2"/>